<dbReference type="PROSITE" id="PS00671">
    <property type="entry name" value="D_2_HYDROXYACID_DH_3"/>
    <property type="match status" value="1"/>
</dbReference>
<dbReference type="PANTHER" id="PTHR43761:SF1">
    <property type="entry name" value="D-ISOMER SPECIFIC 2-HYDROXYACID DEHYDROGENASE CATALYTIC DOMAIN-CONTAINING PROTEIN-RELATED"/>
    <property type="match status" value="1"/>
</dbReference>
<dbReference type="RefSeq" id="WP_062406941.1">
    <property type="nucleotide sequence ID" value="NZ_BJCS01000002.1"/>
</dbReference>
<evidence type="ECO:0000313" key="5">
    <source>
        <dbReference type="EMBL" id="ALS20847.1"/>
    </source>
</evidence>
<dbReference type="SUPFAM" id="SSF52283">
    <property type="entry name" value="Formate/glycerate dehydrogenase catalytic domain-like"/>
    <property type="match status" value="1"/>
</dbReference>
<dbReference type="InterPro" id="IPR036291">
    <property type="entry name" value="NAD(P)-bd_dom_sf"/>
</dbReference>
<dbReference type="PROSITE" id="PS00670">
    <property type="entry name" value="D_2_HYDROXYACID_DH_2"/>
    <property type="match status" value="1"/>
</dbReference>
<evidence type="ECO:0000256" key="2">
    <source>
        <dbReference type="ARBA" id="ARBA00023002"/>
    </source>
</evidence>
<evidence type="ECO:0000256" key="3">
    <source>
        <dbReference type="ARBA" id="ARBA00023027"/>
    </source>
</evidence>
<dbReference type="Pfam" id="PF00389">
    <property type="entry name" value="2-Hacid_dh"/>
    <property type="match status" value="1"/>
</dbReference>
<dbReference type="InterPro" id="IPR006140">
    <property type="entry name" value="D-isomer_DH_NAD-bd"/>
</dbReference>
<dbReference type="KEGG" id="pnp:IJ22_04590"/>
<dbReference type="STRING" id="162209.IJ22_04590"/>
<proteinExistence type="inferred from homology"/>
<evidence type="ECO:0000256" key="4">
    <source>
        <dbReference type="RuleBase" id="RU003719"/>
    </source>
</evidence>
<name>A0A0U2MU29_9BACL</name>
<dbReference type="InterPro" id="IPR050418">
    <property type="entry name" value="D-iso_2-hydroxyacid_DH_PdxB"/>
</dbReference>
<sequence>MKIVVLDGYTLNPGDLNWKGLEELGETVIYDRTPSDEIIRRAAEAEIVLTNKTPLSADTLSQLPKLRYIGVLATGYNVVDIQAAKERGIPVTNIPAYGTNSVAQFVFALLLELCHRTQWHSDAVHGGEWSRSIDFCFTKTSQVELAGKTLGLIGLGRIGTQTARIARAFDMRVIAVGSGRSVPPQVEGVEWVELNALLEQSDVVSLHCPLIPSTEKFINAERISRMKPSAFLINTSRGPLIEEKDLAAALNEGRLAGAALDVLSVEPPTQDNPLFGAQNCIITPHMAWATRDARARLLDTAVGNVRAFLEGRTVHVVNS</sequence>
<dbReference type="GO" id="GO:0051287">
    <property type="term" value="F:NAD binding"/>
    <property type="evidence" value="ECO:0007669"/>
    <property type="project" value="InterPro"/>
</dbReference>
<dbReference type="InterPro" id="IPR029753">
    <property type="entry name" value="D-isomer_DH_CS"/>
</dbReference>
<dbReference type="PATRIC" id="fig|162209.4.peg.484"/>
<organism evidence="5 6">
    <name type="scientific">Paenibacillus naphthalenovorans</name>
    <dbReference type="NCBI Taxonomy" id="162209"/>
    <lineage>
        <taxon>Bacteria</taxon>
        <taxon>Bacillati</taxon>
        <taxon>Bacillota</taxon>
        <taxon>Bacilli</taxon>
        <taxon>Bacillales</taxon>
        <taxon>Paenibacillaceae</taxon>
        <taxon>Paenibacillus</taxon>
    </lineage>
</organism>
<dbReference type="CDD" id="cd12162">
    <property type="entry name" value="2-Hacid_dh_4"/>
    <property type="match status" value="1"/>
</dbReference>
<keyword evidence="3" id="KW-0520">NAD</keyword>
<dbReference type="InterPro" id="IPR006139">
    <property type="entry name" value="D-isomer_2_OHA_DH_cat_dom"/>
</dbReference>
<gene>
    <name evidence="5" type="ORF">IJ22_04590</name>
</gene>
<accession>A0A0U2MU29</accession>
<dbReference type="AlphaFoldDB" id="A0A0U2MU29"/>
<dbReference type="SUPFAM" id="SSF51735">
    <property type="entry name" value="NAD(P)-binding Rossmann-fold domains"/>
    <property type="match status" value="1"/>
</dbReference>
<reference evidence="5 6" key="2">
    <citation type="journal article" date="2016" name="Genome Announc.">
        <title>Complete Genome Sequences of Two Interactive Moderate Thermophiles, Paenibacillus napthalenovorans 32O-Y and Paenibacillus sp. 32O-W.</title>
        <authorList>
            <person name="Butler R.R.III."/>
            <person name="Wang J."/>
            <person name="Stark B.C."/>
            <person name="Pombert J.F."/>
        </authorList>
    </citation>
    <scope>NUCLEOTIDE SEQUENCE [LARGE SCALE GENOMIC DNA]</scope>
    <source>
        <strain evidence="5 6">32O-Y</strain>
    </source>
</reference>
<dbReference type="Proteomes" id="UP000061660">
    <property type="component" value="Chromosome"/>
</dbReference>
<dbReference type="GO" id="GO:0016616">
    <property type="term" value="F:oxidoreductase activity, acting on the CH-OH group of donors, NAD or NADP as acceptor"/>
    <property type="evidence" value="ECO:0007669"/>
    <property type="project" value="InterPro"/>
</dbReference>
<evidence type="ECO:0000313" key="6">
    <source>
        <dbReference type="Proteomes" id="UP000061660"/>
    </source>
</evidence>
<keyword evidence="2 4" id="KW-0560">Oxidoreductase</keyword>
<protein>
    <submittedName>
        <fullName evidence="5">Glycerate dehydrogenase</fullName>
    </submittedName>
</protein>
<evidence type="ECO:0000256" key="1">
    <source>
        <dbReference type="ARBA" id="ARBA00005854"/>
    </source>
</evidence>
<comment type="similarity">
    <text evidence="1 4">Belongs to the D-isomer specific 2-hydroxyacid dehydrogenase family.</text>
</comment>
<dbReference type="EMBL" id="CP013652">
    <property type="protein sequence ID" value="ALS20847.1"/>
    <property type="molecule type" value="Genomic_DNA"/>
</dbReference>
<dbReference type="OrthoDB" id="9805416at2"/>
<reference evidence="6" key="1">
    <citation type="submission" date="2015-12" db="EMBL/GenBank/DDBJ databases">
        <title>Complete genome sequences of two moderately thermophilic Paenibacillus species.</title>
        <authorList>
            <person name="Butler R.III."/>
            <person name="Wang J."/>
            <person name="Stark B.C."/>
            <person name="Pombert J.-F."/>
        </authorList>
    </citation>
    <scope>NUCLEOTIDE SEQUENCE [LARGE SCALE GENOMIC DNA]</scope>
    <source>
        <strain evidence="6">32O-Y</strain>
    </source>
</reference>
<keyword evidence="6" id="KW-1185">Reference proteome</keyword>
<dbReference type="Pfam" id="PF02826">
    <property type="entry name" value="2-Hacid_dh_C"/>
    <property type="match status" value="1"/>
</dbReference>
<dbReference type="PANTHER" id="PTHR43761">
    <property type="entry name" value="D-ISOMER SPECIFIC 2-HYDROXYACID DEHYDROGENASE FAMILY PROTEIN (AFU_ORTHOLOGUE AFUA_1G13630)"/>
    <property type="match status" value="1"/>
</dbReference>
<dbReference type="Gene3D" id="3.40.50.720">
    <property type="entry name" value="NAD(P)-binding Rossmann-like Domain"/>
    <property type="match status" value="2"/>
</dbReference>
<dbReference type="FunFam" id="3.40.50.720:FF:000203">
    <property type="entry name" value="D-3-phosphoglycerate dehydrogenase (SerA)"/>
    <property type="match status" value="1"/>
</dbReference>